<feature type="signal peptide" evidence="6">
    <location>
        <begin position="1"/>
        <end position="24"/>
    </location>
</feature>
<dbReference type="GeneTree" id="ENSGT00990000204711"/>
<name>A0A670JS29_PODMU</name>
<sequence length="144" mass="15937">MMWSSQSVLCASLILCGLLGECCGTVLVPKDKRGWTLNSAGYLLGHHAHQTLSNKGSLAHKRDAMEDLYSVGQDSLAHALRSLDDGTFQTLMDFLTYLNPQGTDRCWILWEKRGIFFRELGNLVLNLLCFGTRNAGSSVWSRAG</sequence>
<evidence type="ECO:0000256" key="2">
    <source>
        <dbReference type="ARBA" id="ARBA00006871"/>
    </source>
</evidence>
<comment type="similarity">
    <text evidence="2">Belongs to the galanin family.</text>
</comment>
<evidence type="ECO:0000259" key="7">
    <source>
        <dbReference type="Pfam" id="PF01296"/>
    </source>
</evidence>
<dbReference type="Proteomes" id="UP000472272">
    <property type="component" value="Chromosome 13"/>
</dbReference>
<feature type="chain" id="PRO_5025674956" description="Galanin domain-containing protein" evidence="6">
    <location>
        <begin position="25"/>
        <end position="144"/>
    </location>
</feature>
<dbReference type="InterPro" id="IPR008174">
    <property type="entry name" value="Galanin"/>
</dbReference>
<dbReference type="GO" id="GO:0031763">
    <property type="term" value="F:galanin receptor binding"/>
    <property type="evidence" value="ECO:0007669"/>
    <property type="project" value="TreeGrafter"/>
</dbReference>
<evidence type="ECO:0000256" key="4">
    <source>
        <dbReference type="ARBA" id="ARBA00022702"/>
    </source>
</evidence>
<evidence type="ECO:0000256" key="3">
    <source>
        <dbReference type="ARBA" id="ARBA00022525"/>
    </source>
</evidence>
<dbReference type="GO" id="GO:0007218">
    <property type="term" value="P:neuropeptide signaling pathway"/>
    <property type="evidence" value="ECO:0007669"/>
    <property type="project" value="UniProtKB-KW"/>
</dbReference>
<feature type="domain" description="Galanin" evidence="7">
    <location>
        <begin position="34"/>
        <end position="59"/>
    </location>
</feature>
<evidence type="ECO:0000313" key="8">
    <source>
        <dbReference type="Ensembl" id="ENSPMRP00000027838.1"/>
    </source>
</evidence>
<keyword evidence="4" id="KW-0372">Hormone</keyword>
<dbReference type="Pfam" id="PF01296">
    <property type="entry name" value="Galanin"/>
    <property type="match status" value="1"/>
</dbReference>
<dbReference type="PANTHER" id="PTHR16839:SF1">
    <property type="entry name" value="GALANIN PEPTIDES"/>
    <property type="match status" value="1"/>
</dbReference>
<dbReference type="GO" id="GO:0005184">
    <property type="term" value="F:neuropeptide hormone activity"/>
    <property type="evidence" value="ECO:0007669"/>
    <property type="project" value="TreeGrafter"/>
</dbReference>
<evidence type="ECO:0000256" key="6">
    <source>
        <dbReference type="SAM" id="SignalP"/>
    </source>
</evidence>
<reference evidence="8" key="2">
    <citation type="submission" date="2025-08" db="UniProtKB">
        <authorList>
            <consortium name="Ensembl"/>
        </authorList>
    </citation>
    <scope>IDENTIFICATION</scope>
</reference>
<dbReference type="OMA" id="KRSVWED"/>
<organism evidence="8 9">
    <name type="scientific">Podarcis muralis</name>
    <name type="common">Wall lizard</name>
    <name type="synonym">Lacerta muralis</name>
    <dbReference type="NCBI Taxonomy" id="64176"/>
    <lineage>
        <taxon>Eukaryota</taxon>
        <taxon>Metazoa</taxon>
        <taxon>Chordata</taxon>
        <taxon>Craniata</taxon>
        <taxon>Vertebrata</taxon>
        <taxon>Euteleostomi</taxon>
        <taxon>Lepidosauria</taxon>
        <taxon>Squamata</taxon>
        <taxon>Bifurcata</taxon>
        <taxon>Unidentata</taxon>
        <taxon>Episquamata</taxon>
        <taxon>Laterata</taxon>
        <taxon>Lacertibaenia</taxon>
        <taxon>Lacertidae</taxon>
        <taxon>Podarcis</taxon>
    </lineage>
</organism>
<dbReference type="PANTHER" id="PTHR16839">
    <property type="entry name" value="GALANIN"/>
    <property type="match status" value="1"/>
</dbReference>
<dbReference type="GO" id="GO:0005615">
    <property type="term" value="C:extracellular space"/>
    <property type="evidence" value="ECO:0007669"/>
    <property type="project" value="TreeGrafter"/>
</dbReference>
<reference evidence="8 9" key="1">
    <citation type="journal article" date="2019" name="Proc. Natl. Acad. Sci. U.S.A.">
        <title>Regulatory changes in pterin and carotenoid genes underlie balanced color polymorphisms in the wall lizard.</title>
        <authorList>
            <person name="Andrade P."/>
            <person name="Pinho C."/>
            <person name="Perez I de Lanuza G."/>
            <person name="Afonso S."/>
            <person name="Brejcha J."/>
            <person name="Rubin C.J."/>
            <person name="Wallerman O."/>
            <person name="Pereira P."/>
            <person name="Sabatino S.J."/>
            <person name="Bellati A."/>
            <person name="Pellitteri-Rosa D."/>
            <person name="Bosakova Z."/>
            <person name="Bunikis I."/>
            <person name="Carretero M.A."/>
            <person name="Feiner N."/>
            <person name="Marsik P."/>
            <person name="Pauperio F."/>
            <person name="Salvi D."/>
            <person name="Soler L."/>
            <person name="While G.M."/>
            <person name="Uller T."/>
            <person name="Font E."/>
            <person name="Andersson L."/>
            <person name="Carneiro M."/>
        </authorList>
    </citation>
    <scope>NUCLEOTIDE SEQUENCE</scope>
</reference>
<dbReference type="GO" id="GO:0030141">
    <property type="term" value="C:secretory granule"/>
    <property type="evidence" value="ECO:0007669"/>
    <property type="project" value="TreeGrafter"/>
</dbReference>
<dbReference type="AlphaFoldDB" id="A0A670JS29"/>
<evidence type="ECO:0000256" key="5">
    <source>
        <dbReference type="ARBA" id="ARBA00023320"/>
    </source>
</evidence>
<dbReference type="Ensembl" id="ENSPMRT00000029527.1">
    <property type="protein sequence ID" value="ENSPMRP00000027838.1"/>
    <property type="gene ID" value="ENSPMRG00000017973.1"/>
</dbReference>
<keyword evidence="6" id="KW-0732">Signal</keyword>
<proteinExistence type="inferred from homology"/>
<evidence type="ECO:0000313" key="9">
    <source>
        <dbReference type="Proteomes" id="UP000472272"/>
    </source>
</evidence>
<accession>A0A670JS29</accession>
<protein>
    <recommendedName>
        <fullName evidence="7">Galanin domain-containing protein</fullName>
    </recommendedName>
</protein>
<keyword evidence="3" id="KW-0964">Secreted</keyword>
<keyword evidence="9" id="KW-1185">Reference proteome</keyword>
<reference evidence="8" key="3">
    <citation type="submission" date="2025-09" db="UniProtKB">
        <authorList>
            <consortium name="Ensembl"/>
        </authorList>
    </citation>
    <scope>IDENTIFICATION</scope>
</reference>
<comment type="subcellular location">
    <subcellularLocation>
        <location evidence="1">Secreted</location>
    </subcellularLocation>
</comment>
<dbReference type="InterPro" id="IPR008175">
    <property type="entry name" value="Galanin_pre"/>
</dbReference>
<evidence type="ECO:0000256" key="1">
    <source>
        <dbReference type="ARBA" id="ARBA00004613"/>
    </source>
</evidence>
<keyword evidence="5" id="KW-0527">Neuropeptide</keyword>